<accession>A0AAP0PD57</accession>
<gene>
    <name evidence="1" type="ORF">Syun_015796</name>
</gene>
<dbReference type="EMBL" id="JBBNAF010000006">
    <property type="protein sequence ID" value="KAK9136466.1"/>
    <property type="molecule type" value="Genomic_DNA"/>
</dbReference>
<proteinExistence type="predicted"/>
<protein>
    <submittedName>
        <fullName evidence="1">Uncharacterized protein</fullName>
    </submittedName>
</protein>
<dbReference type="AlphaFoldDB" id="A0AAP0PD57"/>
<sequence length="56" mass="6652">MLGDISSFFRYESNTIYSGLINWNEATIRYFGFVFDVVRYLLIFPMHDSCDFVLLN</sequence>
<evidence type="ECO:0000313" key="1">
    <source>
        <dbReference type="EMBL" id="KAK9136466.1"/>
    </source>
</evidence>
<organism evidence="1 2">
    <name type="scientific">Stephania yunnanensis</name>
    <dbReference type="NCBI Taxonomy" id="152371"/>
    <lineage>
        <taxon>Eukaryota</taxon>
        <taxon>Viridiplantae</taxon>
        <taxon>Streptophyta</taxon>
        <taxon>Embryophyta</taxon>
        <taxon>Tracheophyta</taxon>
        <taxon>Spermatophyta</taxon>
        <taxon>Magnoliopsida</taxon>
        <taxon>Ranunculales</taxon>
        <taxon>Menispermaceae</taxon>
        <taxon>Menispermoideae</taxon>
        <taxon>Cissampelideae</taxon>
        <taxon>Stephania</taxon>
    </lineage>
</organism>
<comment type="caution">
    <text evidence="1">The sequence shown here is derived from an EMBL/GenBank/DDBJ whole genome shotgun (WGS) entry which is preliminary data.</text>
</comment>
<reference evidence="1 2" key="1">
    <citation type="submission" date="2024-01" db="EMBL/GenBank/DDBJ databases">
        <title>Genome assemblies of Stephania.</title>
        <authorList>
            <person name="Yang L."/>
        </authorList>
    </citation>
    <scope>NUCLEOTIDE SEQUENCE [LARGE SCALE GENOMIC DNA]</scope>
    <source>
        <strain evidence="1">YNDBR</strain>
        <tissue evidence="1">Leaf</tissue>
    </source>
</reference>
<name>A0AAP0PD57_9MAGN</name>
<keyword evidence="2" id="KW-1185">Reference proteome</keyword>
<evidence type="ECO:0000313" key="2">
    <source>
        <dbReference type="Proteomes" id="UP001420932"/>
    </source>
</evidence>
<dbReference type="Proteomes" id="UP001420932">
    <property type="component" value="Unassembled WGS sequence"/>
</dbReference>